<feature type="compositionally biased region" description="Polar residues" evidence="12">
    <location>
        <begin position="376"/>
        <end position="385"/>
    </location>
</feature>
<sequence length="1478" mass="159396">MLSELGRRPMLGSGEGSFGDDLEAEMGLLLREQRSKQDADDLERELNLYRSGSAPPTVEGSLSAVGGLFGGGATIAAGTAAGTGATAFSAFAGAKNGNGFASEEELRSDPAYHSYYYSNVNLNPRLPPPLLSKEDWKFAQRLKGGSSVIGGIGDRRKVNRADNGSGRSLFSMPPGFDSRKLENEIEAEKVHNSANWGGDGLIGLSGIGLGSKQKSLAENFQADLGHSTPVTRIPSRPSSRNAFDENCENFGSAESDLAHLRHELASVDALRSSVSVQGSSAVHITGPPSSYTYAAAVGTSLSRSTTPDPQLVARAPSPCLTPIGGGRVGNSDKRNLNSPSTFGGVSSGVSESADLVVALSGMTLSSNGAPDEDNRLPSQTEQDAENSQNYLFSLQDGQNYIKQQAYLKKSESGHLDMPLAKNNRRAEFQKSAASSNNSYLKGSPTSTLNGGGSLPAQYQHGDGAKSSFPNYGISGFSLNPGLASMMASQLGTGNLPAGSTIPVPGMDSRVFGGDLGSGQNISSAASESLNLGRIGSQIAGNALQAPFVDPMYLQYLRTSDYPAAQLPAFNDPCMDRNFLGDSYMNLLELQKAYFGSLLSPQKSQYGVPLGTKSGGSNIHGFYGNSTFGAGMSYPGSPLANTFIPNSPVGLGSPIRHTDLNMRFPSGTRNLPGGVTGTWHLDAGYNLDESFASSLLEEFKSNKTKCFELSEISGHVVEFSADQYGSRFIQQKLETATPEEKNMVYEEIMPQALALMTDVFGNYVIQKFFEHGLPAQRRELACKLLGHVLSLSLQMYGCRVIQKAIEVVDLDQKINMVHELDGSVIRCVRDQNGNHVIQKCIECVPEENIQFIVSTFFDQVVTLSTHPYGCRVIQRILEHCEDQKTQSKVMDEILRSVSLLAQDQYGNYVVQHVLEHGKPHERSIIIKELAGKIVQMSQQKFASNVVEKCLTFGGPAERQLLVNEMLGSTDENEPLQAMMKDQFANYVVQKVLETCDDQQRELILSRIKVHLNALKKYTYGKHIVARVEKLVAAGALFQSCLLDSLVTAKLKHSPFVLINKNLFLAVRGELLLSLCTLLKSGHGSSTYLLRQSTGFHDVPPICISMSLSKYVPPRFSSPLGQKLKISMGGEVKIGVFEANGRDDEAIATATDAVVDEEDDVNERVLEWEMGLPNSDDLTPLSQLLVPPELASVFSISPEPRRTALDVNRASQDTLSSLRSTGAHSSTTNNNNNNNNNNNFRSFDDPMVVESEGDGSGSGSGSDPKKMRMMEIAEEADSAVRTAENSDDPSGKTVKRQRLVWTPQLHKRFVDVVAHLGIKNAVPKTIMQLMNVEGLTRENVASHLQKYRLYLKRMQGLSNEGPSASDQLFASTPVPQSMHANGAGVGGGGGIGVGGGSVNSNGHVGMTLPMAYGASMIPMPMPMYGPVHQGGNHHPQNGYEANSYGMMQQRDWRLCLSSYTAWCQTRIAEGAHVDPPLLLE</sequence>
<dbReference type="Proteomes" id="UP000032142">
    <property type="component" value="Unassembled WGS sequence"/>
</dbReference>
<dbReference type="GO" id="GO:0003729">
    <property type="term" value="F:mRNA binding"/>
    <property type="evidence" value="ECO:0007669"/>
    <property type="project" value="UniProtKB-ARBA"/>
</dbReference>
<dbReference type="InterPro" id="IPR001313">
    <property type="entry name" value="Pumilio_RNA-bd_rpt"/>
</dbReference>
<dbReference type="FunFam" id="1.25.10.10:FF:000004">
    <property type="entry name" value="Pumilio homolog 1 isoform 2"/>
    <property type="match status" value="1"/>
</dbReference>
<name>A0A0B0NHE9_GOSAR</name>
<comment type="subcellular location">
    <subcellularLocation>
        <location evidence="2">Cytoplasm</location>
    </subcellularLocation>
    <subcellularLocation>
        <location evidence="1">Nucleus</location>
    </subcellularLocation>
</comment>
<feature type="region of interest" description="Disordered" evidence="12">
    <location>
        <begin position="363"/>
        <end position="385"/>
    </location>
</feature>
<feature type="compositionally biased region" description="Polar residues" evidence="12">
    <location>
        <begin position="336"/>
        <end position="345"/>
    </location>
</feature>
<evidence type="ECO:0000256" key="8">
    <source>
        <dbReference type="ARBA" id="ARBA00023163"/>
    </source>
</evidence>
<keyword evidence="3" id="KW-0963">Cytoplasm</keyword>
<dbReference type="InterPro" id="IPR001005">
    <property type="entry name" value="SANT/Myb"/>
</dbReference>
<dbReference type="InterPro" id="IPR006447">
    <property type="entry name" value="Myb_dom_plants"/>
</dbReference>
<dbReference type="InterPro" id="IPR016024">
    <property type="entry name" value="ARM-type_fold"/>
</dbReference>
<dbReference type="Pfam" id="PF00806">
    <property type="entry name" value="PUF"/>
    <property type="match status" value="8"/>
</dbReference>
<evidence type="ECO:0000313" key="15">
    <source>
        <dbReference type="EMBL" id="KHG12245.1"/>
    </source>
</evidence>
<dbReference type="PANTHER" id="PTHR12537:SF128">
    <property type="entry name" value="PUMILIO HOMOLOG 1-RELATED"/>
    <property type="match status" value="1"/>
</dbReference>
<evidence type="ECO:0000256" key="12">
    <source>
        <dbReference type="SAM" id="MobiDB-lite"/>
    </source>
</evidence>
<keyword evidence="9" id="KW-0539">Nucleus</keyword>
<feature type="compositionally biased region" description="Polar residues" evidence="12">
    <location>
        <begin position="1207"/>
        <end position="1226"/>
    </location>
</feature>
<evidence type="ECO:0000256" key="10">
    <source>
        <dbReference type="ARBA" id="ARBA00055193"/>
    </source>
</evidence>
<dbReference type="Gene3D" id="1.25.10.10">
    <property type="entry name" value="Leucine-rich Repeat Variant"/>
    <property type="match status" value="1"/>
</dbReference>
<feature type="region of interest" description="Disordered" evidence="12">
    <location>
        <begin position="1"/>
        <end position="20"/>
    </location>
</feature>
<feature type="repeat" description="Pumilio" evidence="11">
    <location>
        <begin position="891"/>
        <end position="926"/>
    </location>
</feature>
<dbReference type="CDD" id="cd07920">
    <property type="entry name" value="Pumilio"/>
    <property type="match status" value="1"/>
</dbReference>
<evidence type="ECO:0000256" key="7">
    <source>
        <dbReference type="ARBA" id="ARBA00023015"/>
    </source>
</evidence>
<dbReference type="InterPro" id="IPR012940">
    <property type="entry name" value="NABP"/>
</dbReference>
<reference evidence="16" key="1">
    <citation type="submission" date="2014-09" db="EMBL/GenBank/DDBJ databases">
        <authorList>
            <person name="Mudge J."/>
            <person name="Ramaraj T."/>
            <person name="Lindquist I.E."/>
            <person name="Bharti A.K."/>
            <person name="Sundararajan A."/>
            <person name="Cameron C.T."/>
            <person name="Woodward J.E."/>
            <person name="May G.D."/>
            <person name="Brubaker C."/>
            <person name="Broadhvest J."/>
            <person name="Wilkins T.A."/>
        </authorList>
    </citation>
    <scope>NUCLEOTIDE SEQUENCE</scope>
    <source>
        <strain evidence="16">cv. AKA8401</strain>
    </source>
</reference>
<dbReference type="PROSITE" id="PS50302">
    <property type="entry name" value="PUM"/>
    <property type="match status" value="8"/>
</dbReference>
<dbReference type="InterPro" id="IPR033133">
    <property type="entry name" value="PUM-HD"/>
</dbReference>
<keyword evidence="4" id="KW-0677">Repeat</keyword>
<evidence type="ECO:0000313" key="16">
    <source>
        <dbReference type="Proteomes" id="UP000032142"/>
    </source>
</evidence>
<evidence type="ECO:0000256" key="4">
    <source>
        <dbReference type="ARBA" id="ARBA00022737"/>
    </source>
</evidence>
<dbReference type="PROSITE" id="PS50303">
    <property type="entry name" value="PUM_HD"/>
    <property type="match status" value="1"/>
</dbReference>
<dbReference type="InterPro" id="IPR011989">
    <property type="entry name" value="ARM-like"/>
</dbReference>
<evidence type="ECO:0000256" key="5">
    <source>
        <dbReference type="ARBA" id="ARBA00022845"/>
    </source>
</evidence>
<evidence type="ECO:0000256" key="6">
    <source>
        <dbReference type="ARBA" id="ARBA00022884"/>
    </source>
</evidence>
<feature type="repeat" description="Pumilio" evidence="11">
    <location>
        <begin position="818"/>
        <end position="853"/>
    </location>
</feature>
<dbReference type="Pfam" id="PF07990">
    <property type="entry name" value="NABP"/>
    <property type="match status" value="1"/>
</dbReference>
<dbReference type="GO" id="GO:0003677">
    <property type="term" value="F:DNA binding"/>
    <property type="evidence" value="ECO:0007669"/>
    <property type="project" value="InterPro"/>
</dbReference>
<evidence type="ECO:0000256" key="11">
    <source>
        <dbReference type="PROSITE-ProRule" id="PRU00317"/>
    </source>
</evidence>
<dbReference type="EMBL" id="KN397343">
    <property type="protein sequence ID" value="KHG12245.1"/>
    <property type="molecule type" value="Genomic_DNA"/>
</dbReference>
<feature type="repeat" description="Pumilio" evidence="11">
    <location>
        <begin position="782"/>
        <end position="817"/>
    </location>
</feature>
<comment type="function">
    <text evidence="10">Sequence-specific RNA-binding protein that regulates translation and mRNA stability by binding the 3'-UTR of target mRNAs. Binds the APUM-binding elements (APBEs) in the 3'-UTR mRNA sequence of CLV1, PNH, WUS and FAS2.</text>
</comment>
<feature type="repeat" description="Pumilio" evidence="11">
    <location>
        <begin position="854"/>
        <end position="890"/>
    </location>
</feature>
<feature type="repeat" description="Pumilio" evidence="11">
    <location>
        <begin position="746"/>
        <end position="781"/>
    </location>
</feature>
<dbReference type="GO" id="GO:0006417">
    <property type="term" value="P:regulation of translation"/>
    <property type="evidence" value="ECO:0007669"/>
    <property type="project" value="UniProtKB-KW"/>
</dbReference>
<feature type="region of interest" description="Disordered" evidence="12">
    <location>
        <begin position="1202"/>
        <end position="1263"/>
    </location>
</feature>
<feature type="domain" description="HTH myb-type" evidence="14">
    <location>
        <begin position="1291"/>
        <end position="1350"/>
    </location>
</feature>
<dbReference type="InterPro" id="IPR033712">
    <property type="entry name" value="Pumilio_RNA-bd"/>
</dbReference>
<feature type="compositionally biased region" description="Polar residues" evidence="12">
    <location>
        <begin position="431"/>
        <end position="448"/>
    </location>
</feature>
<dbReference type="GO" id="GO:0005634">
    <property type="term" value="C:nucleus"/>
    <property type="evidence" value="ECO:0007669"/>
    <property type="project" value="UniProtKB-SubCell"/>
</dbReference>
<keyword evidence="16" id="KW-1185">Reference proteome</keyword>
<feature type="region of interest" description="Disordered" evidence="12">
    <location>
        <begin position="303"/>
        <end position="345"/>
    </location>
</feature>
<evidence type="ECO:0000256" key="1">
    <source>
        <dbReference type="ARBA" id="ARBA00004123"/>
    </source>
</evidence>
<dbReference type="NCBIfam" id="TIGR01557">
    <property type="entry name" value="myb_SHAQKYF"/>
    <property type="match status" value="1"/>
</dbReference>
<evidence type="ECO:0000259" key="13">
    <source>
        <dbReference type="PROSITE" id="PS50303"/>
    </source>
</evidence>
<keyword evidence="7" id="KW-0805">Transcription regulation</keyword>
<organism evidence="15 16">
    <name type="scientific">Gossypium arboreum</name>
    <name type="common">Tree cotton</name>
    <name type="synonym">Gossypium nanking</name>
    <dbReference type="NCBI Taxonomy" id="29729"/>
    <lineage>
        <taxon>Eukaryota</taxon>
        <taxon>Viridiplantae</taxon>
        <taxon>Streptophyta</taxon>
        <taxon>Embryophyta</taxon>
        <taxon>Tracheophyta</taxon>
        <taxon>Spermatophyta</taxon>
        <taxon>Magnoliopsida</taxon>
        <taxon>eudicotyledons</taxon>
        <taxon>Gunneridae</taxon>
        <taxon>Pentapetalae</taxon>
        <taxon>rosids</taxon>
        <taxon>malvids</taxon>
        <taxon>Malvales</taxon>
        <taxon>Malvaceae</taxon>
        <taxon>Malvoideae</taxon>
        <taxon>Gossypium</taxon>
    </lineage>
</organism>
<keyword evidence="5" id="KW-0810">Translation regulation</keyword>
<evidence type="ECO:0000259" key="14">
    <source>
        <dbReference type="PROSITE" id="PS51294"/>
    </source>
</evidence>
<protein>
    <submittedName>
        <fullName evidence="15">Pumilio 2</fullName>
    </submittedName>
</protein>
<feature type="repeat" description="Pumilio" evidence="11">
    <location>
        <begin position="710"/>
        <end position="745"/>
    </location>
</feature>
<dbReference type="GO" id="GO:0005737">
    <property type="term" value="C:cytoplasm"/>
    <property type="evidence" value="ECO:0007669"/>
    <property type="project" value="UniProtKB-SubCell"/>
</dbReference>
<evidence type="ECO:0000256" key="2">
    <source>
        <dbReference type="ARBA" id="ARBA00004496"/>
    </source>
</evidence>
<keyword evidence="8" id="KW-0804">Transcription</keyword>
<dbReference type="SUPFAM" id="SSF46689">
    <property type="entry name" value="Homeodomain-like"/>
    <property type="match status" value="1"/>
</dbReference>
<dbReference type="InterPro" id="IPR017930">
    <property type="entry name" value="Myb_dom"/>
</dbReference>
<dbReference type="InterPro" id="IPR009057">
    <property type="entry name" value="Homeodomain-like_sf"/>
</dbReference>
<keyword evidence="6" id="KW-0694">RNA-binding</keyword>
<accession>A0A0B0NHE9</accession>
<dbReference type="PROSITE" id="PS51294">
    <property type="entry name" value="HTH_MYB"/>
    <property type="match status" value="1"/>
</dbReference>
<dbReference type="Gene3D" id="1.10.10.60">
    <property type="entry name" value="Homeodomain-like"/>
    <property type="match status" value="1"/>
</dbReference>
<dbReference type="Pfam" id="PF00249">
    <property type="entry name" value="Myb_DNA-binding"/>
    <property type="match status" value="1"/>
</dbReference>
<dbReference type="SUPFAM" id="SSF48371">
    <property type="entry name" value="ARM repeat"/>
    <property type="match status" value="1"/>
</dbReference>
<feature type="repeat" description="Pumilio" evidence="11">
    <location>
        <begin position="963"/>
        <end position="1004"/>
    </location>
</feature>
<feature type="domain" description="PUM-HD" evidence="13">
    <location>
        <begin position="690"/>
        <end position="1030"/>
    </location>
</feature>
<evidence type="ECO:0000256" key="3">
    <source>
        <dbReference type="ARBA" id="ARBA00022490"/>
    </source>
</evidence>
<dbReference type="SMART" id="SM00025">
    <property type="entry name" value="Pumilio"/>
    <property type="match status" value="8"/>
</dbReference>
<proteinExistence type="predicted"/>
<feature type="region of interest" description="Disordered" evidence="12">
    <location>
        <begin position="427"/>
        <end position="461"/>
    </location>
</feature>
<gene>
    <name evidence="15" type="ORF">F383_20514</name>
</gene>
<dbReference type="PANTHER" id="PTHR12537">
    <property type="entry name" value="RNA BINDING PROTEIN PUMILIO-RELATED"/>
    <property type="match status" value="1"/>
</dbReference>
<evidence type="ECO:0000256" key="9">
    <source>
        <dbReference type="ARBA" id="ARBA00023242"/>
    </source>
</evidence>
<feature type="compositionally biased region" description="Low complexity" evidence="12">
    <location>
        <begin position="1227"/>
        <end position="1237"/>
    </location>
</feature>
<feature type="repeat" description="Pumilio" evidence="11">
    <location>
        <begin position="927"/>
        <end position="962"/>
    </location>
</feature>
<dbReference type="FunFam" id="1.10.10.60:FF:000007">
    <property type="entry name" value="Two-component response regulator"/>
    <property type="match status" value="1"/>
</dbReference>